<keyword evidence="2" id="KW-1185">Reference proteome</keyword>
<organism evidence="1 2">
    <name type="scientific">Gracilibacillus pellucidus</name>
    <dbReference type="NCBI Taxonomy" id="3095368"/>
    <lineage>
        <taxon>Bacteria</taxon>
        <taxon>Bacillati</taxon>
        <taxon>Bacillota</taxon>
        <taxon>Bacilli</taxon>
        <taxon>Bacillales</taxon>
        <taxon>Bacillaceae</taxon>
        <taxon>Gracilibacillus</taxon>
    </lineage>
</organism>
<reference evidence="1" key="1">
    <citation type="submission" date="2023-11" db="EMBL/GenBank/DDBJ databases">
        <title>Gracilibacillus pellucida a moderately halophilic bacterium isolated from saline soil in Xinjiang province.</title>
        <authorList>
            <person name="Zhang Z."/>
            <person name="Tan F."/>
            <person name="Wang Y."/>
            <person name="Xia M."/>
        </authorList>
    </citation>
    <scope>NUCLEOTIDE SEQUENCE</scope>
    <source>
        <strain evidence="1">S3-1-1</strain>
    </source>
</reference>
<protein>
    <submittedName>
        <fullName evidence="1">DNA-3-methyladenine glycosylase</fullName>
    </submittedName>
</protein>
<dbReference type="EMBL" id="JAWZSR010000007">
    <property type="protein sequence ID" value="MDX8046906.1"/>
    <property type="molecule type" value="Genomic_DNA"/>
</dbReference>
<accession>A0ACC6M7N3</accession>
<comment type="caution">
    <text evidence="1">The sequence shown here is derived from an EMBL/GenBank/DDBJ whole genome shotgun (WGS) entry which is preliminary data.</text>
</comment>
<evidence type="ECO:0000313" key="1">
    <source>
        <dbReference type="EMBL" id="MDX8046906.1"/>
    </source>
</evidence>
<evidence type="ECO:0000313" key="2">
    <source>
        <dbReference type="Proteomes" id="UP001277972"/>
    </source>
</evidence>
<gene>
    <name evidence="1" type="ORF">SH601_13010</name>
</gene>
<sequence>MWSEKMELETPYDFDYLLFRLEIDTLNHVDRDNRSISVPLRMNETKHVVKVTAKGTTTKPLFIIEGHDEGDKNDLLERIIDIFAWEEDLHVIGNFFAKTDLADLFEMYPATPLIREFDPFHNLMKTIIHQQLNTAFAETLTARFVKKYGEKVDGVWFYPTAEQVANIPYQELREMQFSTRKAEYVIDTAKKIAANELSLTDLYNENDQEVMEQLMKIRGIGAWTAQNWLMFSLSRKDLFPASDIGIRRALQHYLQLDKKPTALQAEEWSRAWKPYRSYATMTLWRSIEET</sequence>
<dbReference type="Proteomes" id="UP001277972">
    <property type="component" value="Unassembled WGS sequence"/>
</dbReference>
<name>A0ACC6M7N3_9BACI</name>
<proteinExistence type="predicted"/>